<evidence type="ECO:0000313" key="4">
    <source>
        <dbReference type="Proteomes" id="UP001152798"/>
    </source>
</evidence>
<reference evidence="3" key="1">
    <citation type="submission" date="2022-01" db="EMBL/GenBank/DDBJ databases">
        <authorList>
            <person name="King R."/>
        </authorList>
    </citation>
    <scope>NUCLEOTIDE SEQUENCE</scope>
</reference>
<dbReference type="PANTHER" id="PTHR10177">
    <property type="entry name" value="CYCLINS"/>
    <property type="match status" value="1"/>
</dbReference>
<keyword evidence="4" id="KW-1185">Reference proteome</keyword>
<dbReference type="Gene3D" id="1.10.472.10">
    <property type="entry name" value="Cyclin-like"/>
    <property type="match status" value="1"/>
</dbReference>
<protein>
    <recommendedName>
        <fullName evidence="2">Cyclin-like domain-containing protein</fullName>
    </recommendedName>
</protein>
<dbReference type="Proteomes" id="UP001152798">
    <property type="component" value="Unassembled WGS sequence"/>
</dbReference>
<comment type="caution">
    <text evidence="3">The sequence shown here is derived from an EMBL/GenBank/DDBJ whole genome shotgun (WGS) entry which is preliminary data.</text>
</comment>
<comment type="similarity">
    <text evidence="1">Belongs to the cyclin family.</text>
</comment>
<dbReference type="EMBL" id="CAKMRH010000026">
    <property type="protein sequence ID" value="CAH1408442.1"/>
    <property type="molecule type" value="Genomic_DNA"/>
</dbReference>
<proteinExistence type="inferred from homology"/>
<dbReference type="AlphaFoldDB" id="A0A9P0HW48"/>
<sequence>MRNRFWEVSEEHGCEEQVFPMAINFLDRFLAACPIKPNQLQLSATVSLLLASKVRMCTPLSVYLLSMFTDRSITPKQIKDWELLFLSKLQWEVCGVTGCDFIDHILEGTNLVGTCNMLRPHTITLLSLAYTGIVCIEQ</sequence>
<evidence type="ECO:0000313" key="3">
    <source>
        <dbReference type="EMBL" id="CAH1408442.1"/>
    </source>
</evidence>
<dbReference type="InterPro" id="IPR006671">
    <property type="entry name" value="Cyclin_N"/>
</dbReference>
<feature type="domain" description="Cyclin-like" evidence="2">
    <location>
        <begin position="3"/>
        <end position="87"/>
    </location>
</feature>
<dbReference type="Pfam" id="PF00134">
    <property type="entry name" value="Cyclin_N"/>
    <property type="match status" value="1"/>
</dbReference>
<name>A0A9P0HW48_NEZVI</name>
<dbReference type="OrthoDB" id="306099at2759"/>
<dbReference type="SMART" id="SM00385">
    <property type="entry name" value="CYCLIN"/>
    <property type="match status" value="1"/>
</dbReference>
<gene>
    <name evidence="3" type="ORF">NEZAVI_LOCUS15967</name>
</gene>
<evidence type="ECO:0000256" key="1">
    <source>
        <dbReference type="RuleBase" id="RU000383"/>
    </source>
</evidence>
<accession>A0A9P0HW48</accession>
<dbReference type="SUPFAM" id="SSF47954">
    <property type="entry name" value="Cyclin-like"/>
    <property type="match status" value="1"/>
</dbReference>
<evidence type="ECO:0000259" key="2">
    <source>
        <dbReference type="SMART" id="SM00385"/>
    </source>
</evidence>
<dbReference type="FunFam" id="1.10.472.10:FF:000096">
    <property type="entry name" value="G1/S-specific cyclin-D3 isoform X2"/>
    <property type="match status" value="1"/>
</dbReference>
<organism evidence="3 4">
    <name type="scientific">Nezara viridula</name>
    <name type="common">Southern green stink bug</name>
    <name type="synonym">Cimex viridulus</name>
    <dbReference type="NCBI Taxonomy" id="85310"/>
    <lineage>
        <taxon>Eukaryota</taxon>
        <taxon>Metazoa</taxon>
        <taxon>Ecdysozoa</taxon>
        <taxon>Arthropoda</taxon>
        <taxon>Hexapoda</taxon>
        <taxon>Insecta</taxon>
        <taxon>Pterygota</taxon>
        <taxon>Neoptera</taxon>
        <taxon>Paraneoptera</taxon>
        <taxon>Hemiptera</taxon>
        <taxon>Heteroptera</taxon>
        <taxon>Panheteroptera</taxon>
        <taxon>Pentatomomorpha</taxon>
        <taxon>Pentatomoidea</taxon>
        <taxon>Pentatomidae</taxon>
        <taxon>Pentatominae</taxon>
        <taxon>Nezara</taxon>
    </lineage>
</organism>
<dbReference type="InterPro" id="IPR039361">
    <property type="entry name" value="Cyclin"/>
</dbReference>
<dbReference type="InterPro" id="IPR036915">
    <property type="entry name" value="Cyclin-like_sf"/>
</dbReference>
<keyword evidence="1" id="KW-0195">Cyclin</keyword>
<dbReference type="InterPro" id="IPR013763">
    <property type="entry name" value="Cyclin-like_dom"/>
</dbReference>